<dbReference type="Gene3D" id="3.10.129.10">
    <property type="entry name" value="Hotdog Thioesterase"/>
    <property type="match status" value="1"/>
</dbReference>
<dbReference type="SUPFAM" id="SSF54637">
    <property type="entry name" value="Thioesterase/thiol ester dehydrase-isomerase"/>
    <property type="match status" value="1"/>
</dbReference>
<proteinExistence type="predicted"/>
<dbReference type="CDD" id="cd03441">
    <property type="entry name" value="R_hydratase_like"/>
    <property type="match status" value="1"/>
</dbReference>
<dbReference type="AlphaFoldDB" id="A0A8G2BMA6"/>
<name>A0A8G2BMA6_9PROT</name>
<protein>
    <submittedName>
        <fullName evidence="2">MaoC like domain-containing protein</fullName>
    </submittedName>
</protein>
<evidence type="ECO:0000313" key="2">
    <source>
        <dbReference type="EMBL" id="SDG52151.1"/>
    </source>
</evidence>
<dbReference type="InterPro" id="IPR029069">
    <property type="entry name" value="HotDog_dom_sf"/>
</dbReference>
<comment type="caution">
    <text evidence="2">The sequence shown here is derived from an EMBL/GenBank/DDBJ whole genome shotgun (WGS) entry which is preliminary data.</text>
</comment>
<keyword evidence="3" id="KW-1185">Reference proteome</keyword>
<dbReference type="OrthoDB" id="7361345at2"/>
<dbReference type="Pfam" id="PF01575">
    <property type="entry name" value="MaoC_dehydratas"/>
    <property type="match status" value="1"/>
</dbReference>
<dbReference type="InterPro" id="IPR002539">
    <property type="entry name" value="MaoC-like_dom"/>
</dbReference>
<dbReference type="EMBL" id="FNBW01000020">
    <property type="protein sequence ID" value="SDG52151.1"/>
    <property type="molecule type" value="Genomic_DNA"/>
</dbReference>
<reference evidence="2 3" key="1">
    <citation type="submission" date="2016-10" db="EMBL/GenBank/DDBJ databases">
        <authorList>
            <person name="Varghese N."/>
            <person name="Submissions S."/>
        </authorList>
    </citation>
    <scope>NUCLEOTIDE SEQUENCE [LARGE SCALE GENOMIC DNA]</scope>
    <source>
        <strain evidence="2 3">DSM 18839</strain>
    </source>
</reference>
<dbReference type="Proteomes" id="UP000198615">
    <property type="component" value="Unassembled WGS sequence"/>
</dbReference>
<dbReference type="RefSeq" id="WP_093154283.1">
    <property type="nucleotide sequence ID" value="NZ_FNBW01000020.1"/>
</dbReference>
<organism evidence="2 3">
    <name type="scientific">Thalassobaculum litoreum DSM 18839</name>
    <dbReference type="NCBI Taxonomy" id="1123362"/>
    <lineage>
        <taxon>Bacteria</taxon>
        <taxon>Pseudomonadati</taxon>
        <taxon>Pseudomonadota</taxon>
        <taxon>Alphaproteobacteria</taxon>
        <taxon>Rhodospirillales</taxon>
        <taxon>Thalassobaculaceae</taxon>
        <taxon>Thalassobaculum</taxon>
    </lineage>
</organism>
<evidence type="ECO:0000259" key="1">
    <source>
        <dbReference type="Pfam" id="PF01575"/>
    </source>
</evidence>
<accession>A0A8G2BMA6</accession>
<feature type="domain" description="MaoC-like" evidence="1">
    <location>
        <begin position="154"/>
        <end position="243"/>
    </location>
</feature>
<evidence type="ECO:0000313" key="3">
    <source>
        <dbReference type="Proteomes" id="UP000198615"/>
    </source>
</evidence>
<gene>
    <name evidence="2" type="ORF">SAMN05660686_04700</name>
</gene>
<sequence>MAGETLIPGFRFPEVTLSRDPAAQEEALKACAVDPAAWGGLTEPTLWGNDGFRAMSAAGQEIDGYIHVEQRLTLSGTVPLGEAVLFSGETVSNEAVPRGRRIVQRFEVRRADRSLAVVSEHIRLLPDLEKMGAKPSSGSASAPDPVPGTAIARKAMQPQDVVTYSKSVGNEIHFDPEFAARYGYRAPLAQGLMTMTWMVAHLAERLRAAPVAMVVARFKRPVFWDDPLTLVAQDPEDDRQAQLSAVNAEGRVACDLRMEIVASA</sequence>